<keyword evidence="1" id="KW-1133">Transmembrane helix</keyword>
<gene>
    <name evidence="2" type="ORF">NF556_11070</name>
</gene>
<proteinExistence type="predicted"/>
<feature type="transmembrane region" description="Helical" evidence="1">
    <location>
        <begin position="119"/>
        <end position="141"/>
    </location>
</feature>
<accession>A0ABY4YPK7</accession>
<protein>
    <recommendedName>
        <fullName evidence="4">DUF2269 domain-containing protein</fullName>
    </recommendedName>
</protein>
<evidence type="ECO:0008006" key="4">
    <source>
        <dbReference type="Google" id="ProtNLM"/>
    </source>
</evidence>
<dbReference type="EMBL" id="CP099489">
    <property type="protein sequence ID" value="USQ78200.1"/>
    <property type="molecule type" value="Genomic_DNA"/>
</dbReference>
<keyword evidence="3" id="KW-1185">Reference proteome</keyword>
<keyword evidence="1" id="KW-0812">Transmembrane</keyword>
<dbReference type="RefSeq" id="WP_252590998.1">
    <property type="nucleotide sequence ID" value="NZ_CP099489.1"/>
</dbReference>
<feature type="transmembrane region" description="Helical" evidence="1">
    <location>
        <begin position="82"/>
        <end position="107"/>
    </location>
</feature>
<evidence type="ECO:0000313" key="2">
    <source>
        <dbReference type="EMBL" id="USQ78200.1"/>
    </source>
</evidence>
<keyword evidence="1" id="KW-0472">Membrane</keyword>
<evidence type="ECO:0000256" key="1">
    <source>
        <dbReference type="SAM" id="Phobius"/>
    </source>
</evidence>
<feature type="transmembrane region" description="Helical" evidence="1">
    <location>
        <begin position="43"/>
        <end position="70"/>
    </location>
</feature>
<reference evidence="2" key="1">
    <citation type="submission" date="2022-06" db="EMBL/GenBank/DDBJ databases">
        <title>Ornithinimicrobium HY1793.</title>
        <authorList>
            <person name="Huang Y."/>
        </authorList>
    </citation>
    <scope>NUCLEOTIDE SEQUENCE</scope>
    <source>
        <strain evidence="2">HY1793</strain>
    </source>
</reference>
<sequence>MGRRVAIVGAALAVLGVALETWSLRYLMGSQAVDQFAWTMRNAVAFGPTLGAVCTMAGTVMLGLALLIRLTDRSPVQGRHRGLLWSGIGLVLLTTLLEVAILAGPVVTAAVTPGAQESLGLVLQAVALARLVGAALLGLWLTGLITSPRPPAPAQREPALAPSRPF</sequence>
<dbReference type="Proteomes" id="UP001056455">
    <property type="component" value="Chromosome"/>
</dbReference>
<name>A0ABY4YPK7_9MICO</name>
<evidence type="ECO:0000313" key="3">
    <source>
        <dbReference type="Proteomes" id="UP001056455"/>
    </source>
</evidence>
<organism evidence="2 3">
    <name type="scientific">Ornithinimicrobium faecis</name>
    <dbReference type="NCBI Taxonomy" id="2934158"/>
    <lineage>
        <taxon>Bacteria</taxon>
        <taxon>Bacillati</taxon>
        <taxon>Actinomycetota</taxon>
        <taxon>Actinomycetes</taxon>
        <taxon>Micrococcales</taxon>
        <taxon>Ornithinimicrobiaceae</taxon>
        <taxon>Ornithinimicrobium</taxon>
    </lineage>
</organism>